<evidence type="ECO:0000256" key="3">
    <source>
        <dbReference type="ARBA" id="ARBA00022448"/>
    </source>
</evidence>
<dbReference type="GO" id="GO:0006826">
    <property type="term" value="P:iron ion transport"/>
    <property type="evidence" value="ECO:0007669"/>
    <property type="project" value="UniProtKB-KW"/>
</dbReference>
<dbReference type="PROSITE" id="PS00211">
    <property type="entry name" value="ABC_TRANSPORTER_1"/>
    <property type="match status" value="1"/>
</dbReference>
<dbReference type="InterPro" id="IPR003439">
    <property type="entry name" value="ABC_transporter-like_ATP-bd"/>
</dbReference>
<keyword evidence="10" id="KW-0472">Membrane</keyword>
<dbReference type="GO" id="GO:0005886">
    <property type="term" value="C:plasma membrane"/>
    <property type="evidence" value="ECO:0007669"/>
    <property type="project" value="UniProtKB-SubCell"/>
</dbReference>
<dbReference type="GO" id="GO:0005524">
    <property type="term" value="F:ATP binding"/>
    <property type="evidence" value="ECO:0007669"/>
    <property type="project" value="UniProtKB-KW"/>
</dbReference>
<proteinExistence type="inferred from homology"/>
<dbReference type="InterPro" id="IPR051535">
    <property type="entry name" value="Siderophore_ABC-ATPase"/>
</dbReference>
<gene>
    <name evidence="12" type="ORF">B6D06_06570</name>
</gene>
<comment type="subcellular location">
    <subcellularLocation>
        <location evidence="1">Cell membrane</location>
        <topology evidence="1">Peripheral membrane protein</topology>
    </subcellularLocation>
</comment>
<comment type="caution">
    <text evidence="12">The sequence shown here is derived from an EMBL/GenBank/DDBJ whole genome shotgun (WGS) entry which is preliminary data.</text>
</comment>
<protein>
    <recommendedName>
        <fullName evidence="11">ABC transporter domain-containing protein</fullName>
    </recommendedName>
</protein>
<dbReference type="Gene3D" id="3.40.50.300">
    <property type="entry name" value="P-loop containing nucleotide triphosphate hydrolases"/>
    <property type="match status" value="1"/>
</dbReference>
<dbReference type="InterPro" id="IPR017871">
    <property type="entry name" value="ABC_transporter-like_CS"/>
</dbReference>
<dbReference type="SMART" id="SM00382">
    <property type="entry name" value="AAA"/>
    <property type="match status" value="1"/>
</dbReference>
<evidence type="ECO:0000256" key="10">
    <source>
        <dbReference type="ARBA" id="ARBA00023136"/>
    </source>
</evidence>
<sequence>MLIAQDIEYQIQDTLVVNHVTTQFQPGLVYGIVGHNGSGKSTFIKLLAKQIAATSGVITLDEKELTHYSHKQLARILSYLPQYLPTDINLPVKELVKLGRFAWHGIIERYTEKDFKIVDQALIQTNTAHLKERFLSSLSGGERQRVWLSMCLAQQSQYLLLDEPLSALDINYQIEVMKLLQQLAKKNQITTIIVLHDINLASEFCDQLLAFKQGQLIYDLPTKQMITPSILREIYGVHFEIIDHPTRSHKVALA</sequence>
<dbReference type="PANTHER" id="PTHR42771">
    <property type="entry name" value="IRON(3+)-HYDROXAMATE IMPORT ATP-BINDING PROTEIN FHUC"/>
    <property type="match status" value="1"/>
</dbReference>
<evidence type="ECO:0000313" key="13">
    <source>
        <dbReference type="Proteomes" id="UP000194968"/>
    </source>
</evidence>
<dbReference type="SUPFAM" id="SSF52540">
    <property type="entry name" value="P-loop containing nucleoside triphosphate hydrolases"/>
    <property type="match status" value="1"/>
</dbReference>
<evidence type="ECO:0000256" key="5">
    <source>
        <dbReference type="ARBA" id="ARBA00022496"/>
    </source>
</evidence>
<dbReference type="EMBL" id="NASK01000095">
    <property type="protein sequence ID" value="OTQ49463.1"/>
    <property type="molecule type" value="Genomic_DNA"/>
</dbReference>
<dbReference type="Pfam" id="PF00005">
    <property type="entry name" value="ABC_tran"/>
    <property type="match status" value="1"/>
</dbReference>
<keyword evidence="7" id="KW-0067">ATP-binding</keyword>
<accession>A0A242NUT0</accession>
<keyword evidence="5" id="KW-0410">Iron transport</keyword>
<dbReference type="InterPro" id="IPR027417">
    <property type="entry name" value="P-loop_NTPase"/>
</dbReference>
<dbReference type="GO" id="GO:0016887">
    <property type="term" value="F:ATP hydrolysis activity"/>
    <property type="evidence" value="ECO:0007669"/>
    <property type="project" value="InterPro"/>
</dbReference>
<evidence type="ECO:0000256" key="7">
    <source>
        <dbReference type="ARBA" id="ARBA00022840"/>
    </source>
</evidence>
<evidence type="ECO:0000256" key="6">
    <source>
        <dbReference type="ARBA" id="ARBA00022741"/>
    </source>
</evidence>
<dbReference type="FunFam" id="3.40.50.300:FF:000134">
    <property type="entry name" value="Iron-enterobactin ABC transporter ATP-binding protein"/>
    <property type="match status" value="1"/>
</dbReference>
<dbReference type="Proteomes" id="UP000194968">
    <property type="component" value="Unassembled WGS sequence"/>
</dbReference>
<comment type="similarity">
    <text evidence="2">Belongs to the ABC transporter superfamily.</text>
</comment>
<dbReference type="InterPro" id="IPR003593">
    <property type="entry name" value="AAA+_ATPase"/>
</dbReference>
<name>A0A242NUT0_9GAMM</name>
<reference evidence="12 13" key="1">
    <citation type="submission" date="2017-03" db="EMBL/GenBank/DDBJ databases">
        <title>Comparative genomics of honeybee gut symbionts reveal geographically distinct and subgroup specific antibiotic resistance.</title>
        <authorList>
            <person name="Ludvigsen J."/>
            <person name="Porcellato D."/>
            <person name="Labee-Lund T.M."/>
            <person name="Amdam G.V."/>
            <person name="Rudi K."/>
        </authorList>
    </citation>
    <scope>NUCLEOTIDE SEQUENCE [LARGE SCALE GENOMIC DNA]</scope>
    <source>
        <strain evidence="12 13">A-4-12</strain>
    </source>
</reference>
<dbReference type="AlphaFoldDB" id="A0A242NUT0"/>
<dbReference type="OrthoDB" id="6461291at2"/>
<keyword evidence="3" id="KW-0813">Transport</keyword>
<evidence type="ECO:0000256" key="8">
    <source>
        <dbReference type="ARBA" id="ARBA00023004"/>
    </source>
</evidence>
<dbReference type="CDD" id="cd03214">
    <property type="entry name" value="ABC_Iron-Siderophores_B12_Hemin"/>
    <property type="match status" value="1"/>
</dbReference>
<evidence type="ECO:0000256" key="4">
    <source>
        <dbReference type="ARBA" id="ARBA00022475"/>
    </source>
</evidence>
<dbReference type="PANTHER" id="PTHR42771:SF2">
    <property type="entry name" value="IRON(3+)-HYDROXAMATE IMPORT ATP-BINDING PROTEIN FHUC"/>
    <property type="match status" value="1"/>
</dbReference>
<dbReference type="RefSeq" id="WP_086320574.1">
    <property type="nucleotide sequence ID" value="NZ_NASD01000010.1"/>
</dbReference>
<evidence type="ECO:0000313" key="12">
    <source>
        <dbReference type="EMBL" id="OTQ49463.1"/>
    </source>
</evidence>
<keyword evidence="8" id="KW-0408">Iron</keyword>
<evidence type="ECO:0000259" key="11">
    <source>
        <dbReference type="PROSITE" id="PS50893"/>
    </source>
</evidence>
<keyword evidence="6" id="KW-0547">Nucleotide-binding</keyword>
<evidence type="ECO:0000256" key="2">
    <source>
        <dbReference type="ARBA" id="ARBA00005417"/>
    </source>
</evidence>
<evidence type="ECO:0000256" key="9">
    <source>
        <dbReference type="ARBA" id="ARBA00023065"/>
    </source>
</evidence>
<dbReference type="PROSITE" id="PS50893">
    <property type="entry name" value="ABC_TRANSPORTER_2"/>
    <property type="match status" value="1"/>
</dbReference>
<keyword evidence="4" id="KW-1003">Cell membrane</keyword>
<evidence type="ECO:0000256" key="1">
    <source>
        <dbReference type="ARBA" id="ARBA00004202"/>
    </source>
</evidence>
<organism evidence="12 13">
    <name type="scientific">Gilliamella apis</name>
    <dbReference type="NCBI Taxonomy" id="1970738"/>
    <lineage>
        <taxon>Bacteria</taxon>
        <taxon>Pseudomonadati</taxon>
        <taxon>Pseudomonadota</taxon>
        <taxon>Gammaproteobacteria</taxon>
        <taxon>Orbales</taxon>
        <taxon>Orbaceae</taxon>
        <taxon>Gilliamella</taxon>
    </lineage>
</organism>
<feature type="domain" description="ABC transporter" evidence="11">
    <location>
        <begin position="2"/>
        <end position="238"/>
    </location>
</feature>
<keyword evidence="9" id="KW-0406">Ion transport</keyword>